<dbReference type="InterPro" id="IPR036735">
    <property type="entry name" value="NGN_dom_sf"/>
</dbReference>
<dbReference type="CDD" id="cd09895">
    <property type="entry name" value="NGN_SP_UpxY"/>
    <property type="match status" value="1"/>
</dbReference>
<protein>
    <submittedName>
        <fullName evidence="3">UpxY family transcription antiterminator</fullName>
    </submittedName>
</protein>
<dbReference type="Gene3D" id="3.30.70.940">
    <property type="entry name" value="NusG, N-terminal domain"/>
    <property type="match status" value="1"/>
</dbReference>
<feature type="domain" description="NusG-like N-terminal" evidence="2">
    <location>
        <begin position="12"/>
        <end position="107"/>
    </location>
</feature>
<sequence>MEQTLSAPRTEEWYAMRATYRRELQAQSLLKEAGIRSYIPMRTGERTVNGRRRRMQVPAVHNLIFVYAAREALQRIKERVTFLQYMMDRNGSKAVPIIVPDKAMEDFMRVVDDGGDTVDYLPVGDRNFTEGMKVRVHGGPLDGVEGILVKSGKSKDRKLVVSLSGILSVATASVNPDSLEILEND</sequence>
<dbReference type="EMBL" id="JADIMH010000022">
    <property type="protein sequence ID" value="MBO8466985.1"/>
    <property type="molecule type" value="Genomic_DNA"/>
</dbReference>
<reference evidence="3" key="1">
    <citation type="submission" date="2020-10" db="EMBL/GenBank/DDBJ databases">
        <authorList>
            <person name="Gilroy R."/>
        </authorList>
    </citation>
    <scope>NUCLEOTIDE SEQUENCE</scope>
    <source>
        <strain evidence="3">B1-15692</strain>
    </source>
</reference>
<dbReference type="GO" id="GO:0006354">
    <property type="term" value="P:DNA-templated transcription elongation"/>
    <property type="evidence" value="ECO:0007669"/>
    <property type="project" value="InterPro"/>
</dbReference>
<dbReference type="AlphaFoldDB" id="A0A9D9NBE3"/>
<dbReference type="NCBIfam" id="NF033644">
    <property type="entry name" value="antiterm_UpxY"/>
    <property type="match status" value="1"/>
</dbReference>
<accession>A0A9D9NBE3</accession>
<reference evidence="3" key="2">
    <citation type="journal article" date="2021" name="PeerJ">
        <title>Extensive microbial diversity within the chicken gut microbiome revealed by metagenomics and culture.</title>
        <authorList>
            <person name="Gilroy R."/>
            <person name="Ravi A."/>
            <person name="Getino M."/>
            <person name="Pursley I."/>
            <person name="Horton D.L."/>
            <person name="Alikhan N.F."/>
            <person name="Baker D."/>
            <person name="Gharbi K."/>
            <person name="Hall N."/>
            <person name="Watson M."/>
            <person name="Adriaenssens E.M."/>
            <person name="Foster-Nyarko E."/>
            <person name="Jarju S."/>
            <person name="Secka A."/>
            <person name="Antonio M."/>
            <person name="Oren A."/>
            <person name="Chaudhuri R.R."/>
            <person name="La Ragione R."/>
            <person name="Hildebrand F."/>
            <person name="Pallen M.J."/>
        </authorList>
    </citation>
    <scope>NUCLEOTIDE SEQUENCE</scope>
    <source>
        <strain evidence="3">B1-15692</strain>
    </source>
</reference>
<evidence type="ECO:0000259" key="2">
    <source>
        <dbReference type="Pfam" id="PF02357"/>
    </source>
</evidence>
<evidence type="ECO:0000313" key="3">
    <source>
        <dbReference type="EMBL" id="MBO8466985.1"/>
    </source>
</evidence>
<keyword evidence="1" id="KW-0804">Transcription</keyword>
<gene>
    <name evidence="3" type="ORF">IAB99_04385</name>
</gene>
<proteinExistence type="predicted"/>
<organism evidence="3 4">
    <name type="scientific">Candidatus Cryptobacteroides faecipullorum</name>
    <dbReference type="NCBI Taxonomy" id="2840764"/>
    <lineage>
        <taxon>Bacteria</taxon>
        <taxon>Pseudomonadati</taxon>
        <taxon>Bacteroidota</taxon>
        <taxon>Bacteroidia</taxon>
        <taxon>Bacteroidales</taxon>
        <taxon>Candidatus Cryptobacteroides</taxon>
    </lineage>
</organism>
<evidence type="ECO:0000256" key="1">
    <source>
        <dbReference type="ARBA" id="ARBA00023163"/>
    </source>
</evidence>
<name>A0A9D9NBE3_9BACT</name>
<dbReference type="SUPFAM" id="SSF82679">
    <property type="entry name" value="N-utilization substance G protein NusG, N-terminal domain"/>
    <property type="match status" value="1"/>
</dbReference>
<dbReference type="Pfam" id="PF02357">
    <property type="entry name" value="NusG"/>
    <property type="match status" value="1"/>
</dbReference>
<comment type="caution">
    <text evidence="3">The sequence shown here is derived from an EMBL/GenBank/DDBJ whole genome shotgun (WGS) entry which is preliminary data.</text>
</comment>
<dbReference type="Proteomes" id="UP000823660">
    <property type="component" value="Unassembled WGS sequence"/>
</dbReference>
<evidence type="ECO:0000313" key="4">
    <source>
        <dbReference type="Proteomes" id="UP000823660"/>
    </source>
</evidence>
<dbReference type="InterPro" id="IPR006645">
    <property type="entry name" value="NGN-like_dom"/>
</dbReference>